<gene>
    <name evidence="2" type="ORF">DDZ13_09220</name>
</gene>
<keyword evidence="1" id="KW-1133">Transmembrane helix</keyword>
<protein>
    <submittedName>
        <fullName evidence="2">Uncharacterized protein</fullName>
    </submittedName>
</protein>
<keyword evidence="1" id="KW-0812">Transmembrane</keyword>
<dbReference type="AlphaFoldDB" id="A0A317ZHW3"/>
<dbReference type="EMBL" id="QHJQ01000006">
    <property type="protein sequence ID" value="PXA03813.1"/>
    <property type="molecule type" value="Genomic_DNA"/>
</dbReference>
<comment type="caution">
    <text evidence="2">The sequence shown here is derived from an EMBL/GenBank/DDBJ whole genome shotgun (WGS) entry which is preliminary data.</text>
</comment>
<feature type="transmembrane region" description="Helical" evidence="1">
    <location>
        <begin position="12"/>
        <end position="32"/>
    </location>
</feature>
<sequence length="227" mass="25440">MSKEARSGKIIVTIVLLAAIATAAVLGVAFYFSSSSIHSLLTENHKLNKAIRNLTDEQQIGFATLKSRSRNELGQVESLVRFVQTAPGNPDEVISEELFVVEGEVIHFDALIVKFGDEYVKDGKGRALYLWRRIYGDGEAPSEGAPIQKPGQAPERYSAITQSLRLKNQPVFWEAIWELANNPRQLSEYDIQAVFGNAIYTRMEPEKVYLFKISPTGQIYPEVLSYQ</sequence>
<dbReference type="Proteomes" id="UP000247099">
    <property type="component" value="Unassembled WGS sequence"/>
</dbReference>
<evidence type="ECO:0000256" key="1">
    <source>
        <dbReference type="SAM" id="Phobius"/>
    </source>
</evidence>
<evidence type="ECO:0000313" key="2">
    <source>
        <dbReference type="EMBL" id="PXA03813.1"/>
    </source>
</evidence>
<reference evidence="2 3" key="1">
    <citation type="submission" date="2018-05" db="EMBL/GenBank/DDBJ databases">
        <title>Coraliomargarita sinensis sp. nov., isolated from a marine solar saltern.</title>
        <authorList>
            <person name="Zhou L.Y."/>
        </authorList>
    </citation>
    <scope>NUCLEOTIDE SEQUENCE [LARGE SCALE GENOMIC DNA]</scope>
    <source>
        <strain evidence="2 3">WN38</strain>
    </source>
</reference>
<keyword evidence="1" id="KW-0472">Membrane</keyword>
<dbReference type="OrthoDB" id="193459at2"/>
<keyword evidence="3" id="KW-1185">Reference proteome</keyword>
<name>A0A317ZHW3_9BACT</name>
<organism evidence="2 3">
    <name type="scientific">Coraliomargarita sinensis</name>
    <dbReference type="NCBI Taxonomy" id="2174842"/>
    <lineage>
        <taxon>Bacteria</taxon>
        <taxon>Pseudomonadati</taxon>
        <taxon>Verrucomicrobiota</taxon>
        <taxon>Opitutia</taxon>
        <taxon>Puniceicoccales</taxon>
        <taxon>Coraliomargaritaceae</taxon>
        <taxon>Coraliomargarita</taxon>
    </lineage>
</organism>
<dbReference type="RefSeq" id="WP_110131169.1">
    <property type="nucleotide sequence ID" value="NZ_QHJQ01000006.1"/>
</dbReference>
<dbReference type="InParanoid" id="A0A317ZHW3"/>
<evidence type="ECO:0000313" key="3">
    <source>
        <dbReference type="Proteomes" id="UP000247099"/>
    </source>
</evidence>
<proteinExistence type="predicted"/>
<accession>A0A317ZHW3</accession>